<dbReference type="Proteomes" id="UP001610990">
    <property type="component" value="Unassembled WGS sequence"/>
</dbReference>
<dbReference type="Gene3D" id="2.30.110.10">
    <property type="entry name" value="Electron Transport, Fmn-binding Protein, Chain A"/>
    <property type="match status" value="1"/>
</dbReference>
<evidence type="ECO:0000313" key="3">
    <source>
        <dbReference type="Proteomes" id="UP001610990"/>
    </source>
</evidence>
<gene>
    <name evidence="2" type="ORF">ACH4GP_18935</name>
</gene>
<evidence type="ECO:0000256" key="1">
    <source>
        <dbReference type="SAM" id="MobiDB-lite"/>
    </source>
</evidence>
<name>A0ABW7REI7_9ACTN</name>
<dbReference type="RefSeq" id="WP_397673464.1">
    <property type="nucleotide sequence ID" value="NZ_JBIRGH010000010.1"/>
</dbReference>
<comment type="caution">
    <text evidence="2">The sequence shown here is derived from an EMBL/GenBank/DDBJ whole genome shotgun (WGS) entry which is preliminary data.</text>
</comment>
<accession>A0ABW7REI7</accession>
<feature type="region of interest" description="Disordered" evidence="1">
    <location>
        <begin position="128"/>
        <end position="148"/>
    </location>
</feature>
<dbReference type="InterPro" id="IPR012349">
    <property type="entry name" value="Split_barrel_FMN-bd"/>
</dbReference>
<evidence type="ECO:0000313" key="2">
    <source>
        <dbReference type="EMBL" id="MFH8586455.1"/>
    </source>
</evidence>
<reference evidence="2 3" key="1">
    <citation type="submission" date="2024-10" db="EMBL/GenBank/DDBJ databases">
        <title>The Natural Products Discovery Center: Release of the First 8490 Sequenced Strains for Exploring Actinobacteria Biosynthetic Diversity.</title>
        <authorList>
            <person name="Kalkreuter E."/>
            <person name="Kautsar S.A."/>
            <person name="Yang D."/>
            <person name="Bader C.D."/>
            <person name="Teijaro C.N."/>
            <person name="Fluegel L."/>
            <person name="Davis C.M."/>
            <person name="Simpson J.R."/>
            <person name="Lauterbach L."/>
            <person name="Steele A.D."/>
            <person name="Gui C."/>
            <person name="Meng S."/>
            <person name="Li G."/>
            <person name="Viehrig K."/>
            <person name="Ye F."/>
            <person name="Su P."/>
            <person name="Kiefer A.F."/>
            <person name="Nichols A."/>
            <person name="Cepeda A.J."/>
            <person name="Yan W."/>
            <person name="Fan B."/>
            <person name="Jiang Y."/>
            <person name="Adhikari A."/>
            <person name="Zheng C.-J."/>
            <person name="Schuster L."/>
            <person name="Cowan T.M."/>
            <person name="Smanski M.J."/>
            <person name="Chevrette M.G."/>
            <person name="De Carvalho L.P.S."/>
            <person name="Shen B."/>
        </authorList>
    </citation>
    <scope>NUCLEOTIDE SEQUENCE [LARGE SCALE GENOMIC DNA]</scope>
    <source>
        <strain evidence="2 3">NPDC018013</strain>
    </source>
</reference>
<organism evidence="2 3">
    <name type="scientific">Streptomyces celluloflavus</name>
    <dbReference type="NCBI Taxonomy" id="58344"/>
    <lineage>
        <taxon>Bacteria</taxon>
        <taxon>Bacillati</taxon>
        <taxon>Actinomycetota</taxon>
        <taxon>Actinomycetes</taxon>
        <taxon>Kitasatosporales</taxon>
        <taxon>Streptomycetaceae</taxon>
        <taxon>Streptomyces</taxon>
    </lineage>
</organism>
<sequence>MTTPRRMIDVSGEEALYLLEGASQGRLVYEQRDATALRPASHVLEYGRLIVRAPAPAAAFCGRITVTYHADRIHPVAGTGWAVTAAGPAEVVTDGDEDAHYRRTLPGWVHGPHDAVLRIHPQTVTGYRFGHGSSTAVPAREAGRRQTR</sequence>
<proteinExistence type="predicted"/>
<dbReference type="EMBL" id="JBIRGH010000010">
    <property type="protein sequence ID" value="MFH8586455.1"/>
    <property type="molecule type" value="Genomic_DNA"/>
</dbReference>
<protein>
    <submittedName>
        <fullName evidence="2">Pyridoxamine 5'-phosphate oxidase family protein</fullName>
    </submittedName>
</protein>
<keyword evidence="3" id="KW-1185">Reference proteome</keyword>
<dbReference type="Pfam" id="PF12900">
    <property type="entry name" value="Pyridox_ox_2"/>
    <property type="match status" value="1"/>
</dbReference>
<dbReference type="InterPro" id="IPR024747">
    <property type="entry name" value="Pyridox_Oxase-rel"/>
</dbReference>
<dbReference type="SUPFAM" id="SSF50475">
    <property type="entry name" value="FMN-binding split barrel"/>
    <property type="match status" value="1"/>
</dbReference>